<dbReference type="FunFam" id="2.60.40.10:FF:000032">
    <property type="entry name" value="palladin isoform X1"/>
    <property type="match status" value="1"/>
</dbReference>
<evidence type="ECO:0000313" key="7">
    <source>
        <dbReference type="EMBL" id="KAJ7377912.1"/>
    </source>
</evidence>
<accession>A0A9W9ZA69</accession>
<dbReference type="Pfam" id="PF07679">
    <property type="entry name" value="I-set"/>
    <property type="match status" value="1"/>
</dbReference>
<dbReference type="Pfam" id="PF00041">
    <property type="entry name" value="fn3"/>
    <property type="match status" value="2"/>
</dbReference>
<organism evidence="7 8">
    <name type="scientific">Desmophyllum pertusum</name>
    <dbReference type="NCBI Taxonomy" id="174260"/>
    <lineage>
        <taxon>Eukaryota</taxon>
        <taxon>Metazoa</taxon>
        <taxon>Cnidaria</taxon>
        <taxon>Anthozoa</taxon>
        <taxon>Hexacorallia</taxon>
        <taxon>Scleractinia</taxon>
        <taxon>Caryophylliina</taxon>
        <taxon>Caryophylliidae</taxon>
        <taxon>Desmophyllum</taxon>
    </lineage>
</organism>
<dbReference type="InterPro" id="IPR003598">
    <property type="entry name" value="Ig_sub2"/>
</dbReference>
<dbReference type="PROSITE" id="PS50835">
    <property type="entry name" value="IG_LIKE"/>
    <property type="match status" value="3"/>
</dbReference>
<dbReference type="InterPro" id="IPR013098">
    <property type="entry name" value="Ig_I-set"/>
</dbReference>
<evidence type="ECO:0000259" key="5">
    <source>
        <dbReference type="PROSITE" id="PS50835"/>
    </source>
</evidence>
<dbReference type="InterPro" id="IPR013783">
    <property type="entry name" value="Ig-like_fold"/>
</dbReference>
<dbReference type="CDD" id="cd00063">
    <property type="entry name" value="FN3"/>
    <property type="match status" value="4"/>
</dbReference>
<dbReference type="PROSITE" id="PS50853">
    <property type="entry name" value="FN3"/>
    <property type="match status" value="4"/>
</dbReference>
<keyword evidence="1" id="KW-0677">Repeat</keyword>
<dbReference type="AlphaFoldDB" id="A0A9W9ZA69"/>
<feature type="domain" description="Ig-like" evidence="5">
    <location>
        <begin position="93"/>
        <end position="177"/>
    </location>
</feature>
<feature type="domain" description="Fibronectin type-III" evidence="6">
    <location>
        <begin position="386"/>
        <end position="486"/>
    </location>
</feature>
<evidence type="ECO:0000259" key="6">
    <source>
        <dbReference type="PROSITE" id="PS50853"/>
    </source>
</evidence>
<evidence type="ECO:0000256" key="4">
    <source>
        <dbReference type="SAM" id="MobiDB-lite"/>
    </source>
</evidence>
<keyword evidence="7" id="KW-0067">ATP-binding</keyword>
<dbReference type="OrthoDB" id="5967364at2759"/>
<proteinExistence type="predicted"/>
<keyword evidence="8" id="KW-1185">Reference proteome</keyword>
<evidence type="ECO:0000313" key="8">
    <source>
        <dbReference type="Proteomes" id="UP001163046"/>
    </source>
</evidence>
<feature type="domain" description="Fibronectin type-III" evidence="6">
    <location>
        <begin position="488"/>
        <end position="593"/>
    </location>
</feature>
<dbReference type="Pfam" id="PF13927">
    <property type="entry name" value="Ig_3"/>
    <property type="match status" value="1"/>
</dbReference>
<feature type="domain" description="Ig-like" evidence="5">
    <location>
        <begin position="5"/>
        <end position="87"/>
    </location>
</feature>
<dbReference type="GO" id="GO:0004386">
    <property type="term" value="F:helicase activity"/>
    <property type="evidence" value="ECO:0007669"/>
    <property type="project" value="UniProtKB-KW"/>
</dbReference>
<dbReference type="Proteomes" id="UP001163046">
    <property type="component" value="Unassembled WGS sequence"/>
</dbReference>
<reference evidence="7" key="1">
    <citation type="submission" date="2023-01" db="EMBL/GenBank/DDBJ databases">
        <title>Genome assembly of the deep-sea coral Lophelia pertusa.</title>
        <authorList>
            <person name="Herrera S."/>
            <person name="Cordes E."/>
        </authorList>
    </citation>
    <scope>NUCLEOTIDE SEQUENCE</scope>
    <source>
        <strain evidence="7">USNM1676648</strain>
        <tissue evidence="7">Polyp</tissue>
    </source>
</reference>
<dbReference type="InterPro" id="IPR050964">
    <property type="entry name" value="Striated_Muscle_Regulatory"/>
</dbReference>
<dbReference type="Gene3D" id="2.60.40.10">
    <property type="entry name" value="Immunoglobulins"/>
    <property type="match status" value="7"/>
</dbReference>
<dbReference type="InterPro" id="IPR007110">
    <property type="entry name" value="Ig-like_dom"/>
</dbReference>
<evidence type="ECO:0000256" key="2">
    <source>
        <dbReference type="ARBA" id="ARBA00023157"/>
    </source>
</evidence>
<comment type="caution">
    <text evidence="7">The sequence shown here is derived from an EMBL/GenBank/DDBJ whole genome shotgun (WGS) entry which is preliminary data.</text>
</comment>
<dbReference type="EMBL" id="MU826371">
    <property type="protein sequence ID" value="KAJ7377912.1"/>
    <property type="molecule type" value="Genomic_DNA"/>
</dbReference>
<feature type="domain" description="Fibronectin type-III" evidence="6">
    <location>
        <begin position="284"/>
        <end position="381"/>
    </location>
</feature>
<dbReference type="SMART" id="SM00060">
    <property type="entry name" value="FN3"/>
    <property type="match status" value="4"/>
</dbReference>
<dbReference type="PANTHER" id="PTHR13817:SF166">
    <property type="entry name" value="NEURONAL IGCAM-RELATED"/>
    <property type="match status" value="1"/>
</dbReference>
<evidence type="ECO:0000256" key="1">
    <source>
        <dbReference type="ARBA" id="ARBA00022737"/>
    </source>
</evidence>
<keyword evidence="2" id="KW-1015">Disulfide bond</keyword>
<dbReference type="InterPro" id="IPR003599">
    <property type="entry name" value="Ig_sub"/>
</dbReference>
<dbReference type="SUPFAM" id="SSF49265">
    <property type="entry name" value="Fibronectin type III"/>
    <property type="match status" value="2"/>
</dbReference>
<name>A0A9W9ZA69_9CNID</name>
<dbReference type="SMART" id="SM00408">
    <property type="entry name" value="IGc2"/>
    <property type="match status" value="3"/>
</dbReference>
<dbReference type="InterPro" id="IPR003961">
    <property type="entry name" value="FN3_dom"/>
</dbReference>
<keyword evidence="7" id="KW-0547">Nucleotide-binding</keyword>
<keyword evidence="7" id="KW-0378">Hydrolase</keyword>
<gene>
    <name evidence="7" type="primary">CHL1_6</name>
    <name evidence="7" type="ORF">OS493_025806</name>
</gene>
<dbReference type="PANTHER" id="PTHR13817">
    <property type="entry name" value="TITIN"/>
    <property type="match status" value="1"/>
</dbReference>
<feature type="region of interest" description="Disordered" evidence="4">
    <location>
        <begin position="465"/>
        <end position="494"/>
    </location>
</feature>
<dbReference type="SUPFAM" id="SSF48726">
    <property type="entry name" value="Immunoglobulin"/>
    <property type="match status" value="2"/>
</dbReference>
<feature type="domain" description="Fibronectin type-III" evidence="6">
    <location>
        <begin position="594"/>
        <end position="694"/>
    </location>
</feature>
<dbReference type="InterPro" id="IPR036179">
    <property type="entry name" value="Ig-like_dom_sf"/>
</dbReference>
<evidence type="ECO:0000256" key="3">
    <source>
        <dbReference type="ARBA" id="ARBA00023319"/>
    </source>
</evidence>
<dbReference type="InterPro" id="IPR036116">
    <property type="entry name" value="FN3_sf"/>
</dbReference>
<dbReference type="SMART" id="SM00409">
    <property type="entry name" value="IG"/>
    <property type="match status" value="3"/>
</dbReference>
<feature type="domain" description="Ig-like" evidence="5">
    <location>
        <begin position="179"/>
        <end position="279"/>
    </location>
</feature>
<keyword evidence="7" id="KW-0347">Helicase</keyword>
<keyword evidence="3" id="KW-0393">Immunoglobulin domain</keyword>
<dbReference type="FunFam" id="2.60.40.10:FF:000028">
    <property type="entry name" value="Neuronal cell adhesion molecule"/>
    <property type="match status" value="1"/>
</dbReference>
<sequence>MQFKPEKTHLSVDPAITAHVKFGSSAKLSCIAVSHPPVDEYRFYRDQELLGSNTTGIYHVKLQRSGFYACVPVNSAGTGERAALYIAVMAWKPSFHGVGFGPFYLFKEDLARLPCKPLGEPQPSVKWFKDDTAISYGQNTSYKLEGDGTLIIIKVKDGDAGRYTCMAQNYLGRANITAPGILLERTKIVVKPRNRTVTEGISVDLRCEATADAMLELRYVWKKDGVDITYGSRTQWMEREHVLKLSNITFDEAGHYTCVAYTPEPKGSEDSAFAIVSITGVPPPPRNLQVTNCHNRQTSLSWSPVASNSTPVTHYLIDQQSDHEPSVFKFMYNVATPNVTSVTLHLPGWATLRFRVRAVNDFGPSRPSLPTAEGICKTSVGTPLKYPVNLRGVPMEANELSISWTPMPKDEWNAPGCYYILQYRKVNGHLSEWMKEKIGDPGVGEFPLSNPGYYQLWEFMIHAGNHEGPGPDSPVSRSYSGQNPPAAKPERTQVGAVTDSGVTLVWKPVTVKRGSVDGYKIYYWGESRSISSKRKRRGIPSSADSLEVIGGNTQQVTLSGLQPYTNYNVVVKGFNSGGEGPASATIFFETLEGEPGPPSDVHIYPFGEFLLVTWTPPEEPRGIITNYQVGSAEYNGSSSLENVLVTMETVKPNVLKKLLGNEKFEASYVVELRARTSKGWGPSLKELQELLRNQLLLNQRSRLWL</sequence>
<protein>
    <submittedName>
        <fullName evidence="7">ATP-dependent DNA helicase chl1</fullName>
    </submittedName>
</protein>